<dbReference type="EMBL" id="PSZC01000014">
    <property type="protein sequence ID" value="PPJ36382.1"/>
    <property type="molecule type" value="Genomic_DNA"/>
</dbReference>
<sequence length="81" mass="8479">MLIVDDSWVTGASAQSAVIAVKRAGAATATVLCVARWLRGDWADHKRLIGTLQDGFDVLRCPVTGHSCSHAAGFIATPDAT</sequence>
<proteinExistence type="predicted"/>
<dbReference type="AlphaFoldDB" id="A0A2S6AMC7"/>
<dbReference type="InterPro" id="IPR000836">
    <property type="entry name" value="PRTase_dom"/>
</dbReference>
<evidence type="ECO:0008006" key="3">
    <source>
        <dbReference type="Google" id="ProtNLM"/>
    </source>
</evidence>
<gene>
    <name evidence="1" type="ORF">C5E45_20230</name>
</gene>
<dbReference type="Gene3D" id="3.40.50.2020">
    <property type="match status" value="1"/>
</dbReference>
<dbReference type="SUPFAM" id="SSF53271">
    <property type="entry name" value="PRTase-like"/>
    <property type="match status" value="1"/>
</dbReference>
<reference evidence="1 2" key="1">
    <citation type="submission" date="2018-02" db="EMBL/GenBank/DDBJ databases">
        <title>8 Nocardia nova and 1 Nocardia cyriacigeorgica strain used for evolution to TMP-SMX.</title>
        <authorList>
            <person name="Mehta H."/>
            <person name="Weng J."/>
            <person name="Shamoo Y."/>
        </authorList>
    </citation>
    <scope>NUCLEOTIDE SEQUENCE [LARGE SCALE GENOMIC DNA]</scope>
    <source>
        <strain evidence="1 2">MDA3139</strain>
    </source>
</reference>
<comment type="caution">
    <text evidence="1">The sequence shown here is derived from an EMBL/GenBank/DDBJ whole genome shotgun (WGS) entry which is preliminary data.</text>
</comment>
<evidence type="ECO:0000313" key="2">
    <source>
        <dbReference type="Proteomes" id="UP000239874"/>
    </source>
</evidence>
<name>A0A2S6AMC7_9NOCA</name>
<dbReference type="CDD" id="cd06223">
    <property type="entry name" value="PRTases_typeI"/>
    <property type="match status" value="1"/>
</dbReference>
<protein>
    <recommendedName>
        <fullName evidence="3">Phosphoribosyltransferase domain-containing protein</fullName>
    </recommendedName>
</protein>
<accession>A0A2S6AMC7</accession>
<dbReference type="InterPro" id="IPR029057">
    <property type="entry name" value="PRTase-like"/>
</dbReference>
<dbReference type="Proteomes" id="UP000239874">
    <property type="component" value="Unassembled WGS sequence"/>
</dbReference>
<organism evidence="1 2">
    <name type="scientific">Nocardia nova</name>
    <dbReference type="NCBI Taxonomy" id="37330"/>
    <lineage>
        <taxon>Bacteria</taxon>
        <taxon>Bacillati</taxon>
        <taxon>Actinomycetota</taxon>
        <taxon>Actinomycetes</taxon>
        <taxon>Mycobacteriales</taxon>
        <taxon>Nocardiaceae</taxon>
        <taxon>Nocardia</taxon>
    </lineage>
</organism>
<evidence type="ECO:0000313" key="1">
    <source>
        <dbReference type="EMBL" id="PPJ36382.1"/>
    </source>
</evidence>